<name>A0A3Q7GJC1_SOLLC</name>
<sequence>MSASKLLTLFDVTHLTDATRYRRVLGKLQYLSFTRSDIAYVVNKLSQIMKAPSEFHWKDVKHVLRYLRGTIQLGLRVTSIEDFNLHVYSNAYWGDISDRVSTSGYILFLGTNLISWSSKKQNIVSRSSTESKYRAVDNALSETLWVTNLLTELHELSGGYPIRRPDEGNGSVRRESGVWWPFSGGRSKLEEWETHGAEIRP</sequence>
<proteinExistence type="predicted"/>
<reference evidence="1" key="1">
    <citation type="journal article" date="2012" name="Nature">
        <title>The tomato genome sequence provides insights into fleshy fruit evolution.</title>
        <authorList>
            <consortium name="Tomato Genome Consortium"/>
        </authorList>
    </citation>
    <scope>NUCLEOTIDE SEQUENCE [LARGE SCALE GENOMIC DNA]</scope>
    <source>
        <strain evidence="1">cv. Heinz 1706</strain>
    </source>
</reference>
<dbReference type="EnsemblPlants" id="Solyc05g017865.1.1">
    <property type="protein sequence ID" value="Solyc05g017865.1.1"/>
    <property type="gene ID" value="Solyc05g017865.1"/>
</dbReference>
<dbReference type="PANTHER" id="PTHR11439">
    <property type="entry name" value="GAG-POL-RELATED RETROTRANSPOSON"/>
    <property type="match status" value="1"/>
</dbReference>
<organism evidence="1">
    <name type="scientific">Solanum lycopersicum</name>
    <name type="common">Tomato</name>
    <name type="synonym">Lycopersicon esculentum</name>
    <dbReference type="NCBI Taxonomy" id="4081"/>
    <lineage>
        <taxon>Eukaryota</taxon>
        <taxon>Viridiplantae</taxon>
        <taxon>Streptophyta</taxon>
        <taxon>Embryophyta</taxon>
        <taxon>Tracheophyta</taxon>
        <taxon>Spermatophyta</taxon>
        <taxon>Magnoliopsida</taxon>
        <taxon>eudicotyledons</taxon>
        <taxon>Gunneridae</taxon>
        <taxon>Pentapetalae</taxon>
        <taxon>asterids</taxon>
        <taxon>lamiids</taxon>
        <taxon>Solanales</taxon>
        <taxon>Solanaceae</taxon>
        <taxon>Solanoideae</taxon>
        <taxon>Solaneae</taxon>
        <taxon>Solanum</taxon>
        <taxon>Solanum subgen. Lycopersicon</taxon>
    </lineage>
</organism>
<dbReference type="InterPro" id="IPR043502">
    <property type="entry name" value="DNA/RNA_pol_sf"/>
</dbReference>
<dbReference type="Gramene" id="Solyc05g017865.1.1">
    <property type="protein sequence ID" value="Solyc05g017865.1.1"/>
    <property type="gene ID" value="Solyc05g017865.1"/>
</dbReference>
<evidence type="ECO:0000313" key="2">
    <source>
        <dbReference type="Proteomes" id="UP000004994"/>
    </source>
</evidence>
<dbReference type="PANTHER" id="PTHR11439:SF467">
    <property type="entry name" value="INTEGRASE CATALYTIC DOMAIN-CONTAINING PROTEIN"/>
    <property type="match status" value="1"/>
</dbReference>
<accession>A0A3Q7GJC1</accession>
<dbReference type="AlphaFoldDB" id="A0A3Q7GJC1"/>
<reference evidence="1" key="2">
    <citation type="submission" date="2019-01" db="UniProtKB">
        <authorList>
            <consortium name="EnsemblPlants"/>
        </authorList>
    </citation>
    <scope>IDENTIFICATION</scope>
    <source>
        <strain evidence="1">cv. Heinz 1706</strain>
    </source>
</reference>
<protein>
    <recommendedName>
        <fullName evidence="3">Reverse transcriptase Ty1/copia-type domain-containing protein</fullName>
    </recommendedName>
</protein>
<evidence type="ECO:0008006" key="3">
    <source>
        <dbReference type="Google" id="ProtNLM"/>
    </source>
</evidence>
<dbReference type="InParanoid" id="A0A3Q7GJC1"/>
<dbReference type="STRING" id="4081.A0A3Q7GJC1"/>
<dbReference type="CDD" id="cd09272">
    <property type="entry name" value="RNase_HI_RT_Ty1"/>
    <property type="match status" value="1"/>
</dbReference>
<dbReference type="Proteomes" id="UP000004994">
    <property type="component" value="Chromosome 5"/>
</dbReference>
<evidence type="ECO:0000313" key="1">
    <source>
        <dbReference type="EnsemblPlants" id="Solyc05g017865.1.1"/>
    </source>
</evidence>
<keyword evidence="2" id="KW-1185">Reference proteome</keyword>
<dbReference type="SUPFAM" id="SSF56672">
    <property type="entry name" value="DNA/RNA polymerases"/>
    <property type="match status" value="1"/>
</dbReference>